<dbReference type="RefSeq" id="XP_033661903.1">
    <property type="nucleotide sequence ID" value="XM_033814219.1"/>
</dbReference>
<accession>A0A6A6C1T2</accession>
<protein>
    <recommendedName>
        <fullName evidence="1">DUF7730 domain-containing protein</fullName>
    </recommendedName>
</protein>
<dbReference type="Pfam" id="PF24864">
    <property type="entry name" value="DUF7730"/>
    <property type="match status" value="1"/>
</dbReference>
<dbReference type="GeneID" id="54567491"/>
<feature type="domain" description="DUF7730" evidence="1">
    <location>
        <begin position="46"/>
        <end position="147"/>
    </location>
</feature>
<name>A0A6A6C1T2_ZASCE</name>
<reference evidence="2" key="1">
    <citation type="journal article" date="2020" name="Stud. Mycol.">
        <title>101 Dothideomycetes genomes: a test case for predicting lifestyles and emergence of pathogens.</title>
        <authorList>
            <person name="Haridas S."/>
            <person name="Albert R."/>
            <person name="Binder M."/>
            <person name="Bloem J."/>
            <person name="Labutti K."/>
            <person name="Salamov A."/>
            <person name="Andreopoulos B."/>
            <person name="Baker S."/>
            <person name="Barry K."/>
            <person name="Bills G."/>
            <person name="Bluhm B."/>
            <person name="Cannon C."/>
            <person name="Castanera R."/>
            <person name="Culley D."/>
            <person name="Daum C."/>
            <person name="Ezra D."/>
            <person name="Gonzalez J."/>
            <person name="Henrissat B."/>
            <person name="Kuo A."/>
            <person name="Liang C."/>
            <person name="Lipzen A."/>
            <person name="Lutzoni F."/>
            <person name="Magnuson J."/>
            <person name="Mondo S."/>
            <person name="Nolan M."/>
            <person name="Ohm R."/>
            <person name="Pangilinan J."/>
            <person name="Park H.-J."/>
            <person name="Ramirez L."/>
            <person name="Alfaro M."/>
            <person name="Sun H."/>
            <person name="Tritt A."/>
            <person name="Yoshinaga Y."/>
            <person name="Zwiers L.-H."/>
            <person name="Turgeon B."/>
            <person name="Goodwin S."/>
            <person name="Spatafora J."/>
            <person name="Crous P."/>
            <person name="Grigoriev I."/>
        </authorList>
    </citation>
    <scope>NUCLEOTIDE SEQUENCE</scope>
    <source>
        <strain evidence="2">ATCC 36951</strain>
    </source>
</reference>
<dbReference type="PANTHER" id="PTHR42085:SF4">
    <property type="entry name" value="F-BOX DOMAIN-CONTAINING PROTEIN"/>
    <property type="match status" value="1"/>
</dbReference>
<evidence type="ECO:0000259" key="1">
    <source>
        <dbReference type="Pfam" id="PF24864"/>
    </source>
</evidence>
<dbReference type="AlphaFoldDB" id="A0A6A6C1T2"/>
<dbReference type="Proteomes" id="UP000799537">
    <property type="component" value="Unassembled WGS sequence"/>
</dbReference>
<dbReference type="OrthoDB" id="2951834at2759"/>
<keyword evidence="3" id="KW-1185">Reference proteome</keyword>
<evidence type="ECO:0000313" key="3">
    <source>
        <dbReference type="Proteomes" id="UP000799537"/>
    </source>
</evidence>
<gene>
    <name evidence="2" type="ORF">M409DRAFT_59534</name>
</gene>
<sequence length="219" mass="24786">MSTHLQPQPHSHLLSLPTELRLQIWELLLLHHVHILKTLLQTSPTHRPIASLLRTSKQIYAETLPILYGENTFLAHPTLLTTLPAFLLSKTGSHRPLTLPPITAPRLLPLIRKFYIHVRLDTDPRFSKLQATESFTGVQELEVEVFQAMYGSCDFEVLRLFEGVRGVGRCVVWGSVGDGRYAAWLAKSMMKSVGEEVEGFKEEFVGGDRGWHAWAQGNR</sequence>
<organism evidence="2 3">
    <name type="scientific">Zasmidium cellare ATCC 36951</name>
    <dbReference type="NCBI Taxonomy" id="1080233"/>
    <lineage>
        <taxon>Eukaryota</taxon>
        <taxon>Fungi</taxon>
        <taxon>Dikarya</taxon>
        <taxon>Ascomycota</taxon>
        <taxon>Pezizomycotina</taxon>
        <taxon>Dothideomycetes</taxon>
        <taxon>Dothideomycetidae</taxon>
        <taxon>Mycosphaerellales</taxon>
        <taxon>Mycosphaerellaceae</taxon>
        <taxon>Zasmidium</taxon>
    </lineage>
</organism>
<dbReference type="PANTHER" id="PTHR42085">
    <property type="entry name" value="F-BOX DOMAIN-CONTAINING PROTEIN"/>
    <property type="match status" value="1"/>
</dbReference>
<dbReference type="InterPro" id="IPR056632">
    <property type="entry name" value="DUF7730"/>
</dbReference>
<dbReference type="InterPro" id="IPR038883">
    <property type="entry name" value="AN11006-like"/>
</dbReference>
<dbReference type="EMBL" id="ML993622">
    <property type="protein sequence ID" value="KAF2161014.1"/>
    <property type="molecule type" value="Genomic_DNA"/>
</dbReference>
<proteinExistence type="predicted"/>
<evidence type="ECO:0000313" key="2">
    <source>
        <dbReference type="EMBL" id="KAF2161014.1"/>
    </source>
</evidence>